<dbReference type="RefSeq" id="XP_065660530.1">
    <property type="nucleotide sequence ID" value="XM_065804458.1"/>
</dbReference>
<dbReference type="Proteomes" id="UP001652625">
    <property type="component" value="Chromosome 09"/>
</dbReference>
<protein>
    <submittedName>
        <fullName evidence="3">Uncharacterized protein LOC100215549 isoform X2</fullName>
    </submittedName>
</protein>
<keyword evidence="2" id="KW-1185">Reference proteome</keyword>
<evidence type="ECO:0000313" key="2">
    <source>
        <dbReference type="Proteomes" id="UP001652625"/>
    </source>
</evidence>
<name>A0ABM4CFP4_HYDVU</name>
<organism evidence="2 3">
    <name type="scientific">Hydra vulgaris</name>
    <name type="common">Hydra</name>
    <name type="synonym">Hydra attenuata</name>
    <dbReference type="NCBI Taxonomy" id="6087"/>
    <lineage>
        <taxon>Eukaryota</taxon>
        <taxon>Metazoa</taxon>
        <taxon>Cnidaria</taxon>
        <taxon>Hydrozoa</taxon>
        <taxon>Hydroidolina</taxon>
        <taxon>Anthoathecata</taxon>
        <taxon>Aplanulata</taxon>
        <taxon>Hydridae</taxon>
        <taxon>Hydra</taxon>
    </lineage>
</organism>
<gene>
    <name evidence="3" type="primary">LOC100215549</name>
</gene>
<accession>A0ABM4CFP4</accession>
<evidence type="ECO:0000313" key="3">
    <source>
        <dbReference type="RefSeq" id="XP_065660530.1"/>
    </source>
</evidence>
<evidence type="ECO:0000256" key="1">
    <source>
        <dbReference type="SAM" id="MobiDB-lite"/>
    </source>
</evidence>
<dbReference type="InterPro" id="IPR016197">
    <property type="entry name" value="Chromo-like_dom_sf"/>
</dbReference>
<dbReference type="GeneID" id="100215549"/>
<feature type="region of interest" description="Disordered" evidence="1">
    <location>
        <begin position="115"/>
        <end position="143"/>
    </location>
</feature>
<proteinExistence type="predicted"/>
<reference evidence="3" key="1">
    <citation type="submission" date="2025-08" db="UniProtKB">
        <authorList>
            <consortium name="RefSeq"/>
        </authorList>
    </citation>
    <scope>IDENTIFICATION</scope>
</reference>
<dbReference type="SUPFAM" id="SSF54160">
    <property type="entry name" value="Chromo domain-like"/>
    <property type="match status" value="1"/>
</dbReference>
<sequence>MTLRYITIIYDSRIRYEAIRAISTESHSIVFDLQIYIYQMGDEQERRRLWFELYGDMVPEKIVDTMVGEDGKRYYKVQWASTTIESSKNFLEAEHLIEKYWDPVEKRLKIPSKECDSTDLNDITGDDIDGGDSDKNSCGDASGTQVSFNNSSYEINSSNIVKSKSDQSKEIADSLKNIKSHEVMLRILNDYDIPATNSCNDEPDPDSQVHPGASVDTIVISTLPVKTINDACFFPNENHEKYDTTDYDLYLSSSDKVVENNDFNLKSNESNLEKVLNKNLKRHINLEDDISKKKKEI</sequence>